<organism evidence="1 2">
    <name type="scientific">Dryococelus australis</name>
    <dbReference type="NCBI Taxonomy" id="614101"/>
    <lineage>
        <taxon>Eukaryota</taxon>
        <taxon>Metazoa</taxon>
        <taxon>Ecdysozoa</taxon>
        <taxon>Arthropoda</taxon>
        <taxon>Hexapoda</taxon>
        <taxon>Insecta</taxon>
        <taxon>Pterygota</taxon>
        <taxon>Neoptera</taxon>
        <taxon>Polyneoptera</taxon>
        <taxon>Phasmatodea</taxon>
        <taxon>Verophasmatodea</taxon>
        <taxon>Anareolatae</taxon>
        <taxon>Phasmatidae</taxon>
        <taxon>Eurycanthinae</taxon>
        <taxon>Dryococelus</taxon>
    </lineage>
</organism>
<dbReference type="EMBL" id="JARBHB010000010">
    <property type="protein sequence ID" value="KAJ8873679.1"/>
    <property type="molecule type" value="Genomic_DNA"/>
</dbReference>
<sequence>MGHALLARYGACTSGGHVVDLLTYHFLKPNSAHRPRTPSITHVSLQHGKHKSPFRCRLSDKSTVIAAALRIETIGHHWSRGSQETYEQNTTELIGRTKPSCLIEAGLCHPHEDDSQRQGGLATLLRQARLDSWKWFNSSPSSGNSLGGWRHDASATRIWRFVSILDDASYPVVAASSLSGLFVATTTFASFLAENALFRRNPFLSHCSRVPNQPIHCDKIMIFFAWAAVAERLDCSPPTKANWVQSVAWPLPDFRQVGTVPDDAAGRWVLSGISRPPPCPLPRHSDAAPYSRHSTLIGSQDLAVKSCPNLFTHSFAFNAVQIRLERHALFYVADINNSATNHIEDYSFILPLLKTVGWTGASEVKKRGSDTGDTDTPRLAPPRSYAQGRAVFPSRRCTVQIISATMESCTEFCCKFPVNKAVGSPLVNVALRMRQFRALRAEKVAYLLRRGSFPVLLPRFPAPIKAGRWQRHAVKDVWEALEGIVLVCEACKAPQDKAREGGERREKRKDVIRDVLTSERNAGYLEQRRDCEKM</sequence>
<evidence type="ECO:0000313" key="2">
    <source>
        <dbReference type="Proteomes" id="UP001159363"/>
    </source>
</evidence>
<accession>A0ABQ9GNT4</accession>
<comment type="caution">
    <text evidence="1">The sequence shown here is derived from an EMBL/GenBank/DDBJ whole genome shotgun (WGS) entry which is preliminary data.</text>
</comment>
<proteinExistence type="predicted"/>
<dbReference type="Proteomes" id="UP001159363">
    <property type="component" value="Chromosome 9"/>
</dbReference>
<keyword evidence="2" id="KW-1185">Reference proteome</keyword>
<protein>
    <submittedName>
        <fullName evidence="1">Uncharacterized protein</fullName>
    </submittedName>
</protein>
<name>A0ABQ9GNT4_9NEOP</name>
<reference evidence="1 2" key="1">
    <citation type="submission" date="2023-02" db="EMBL/GenBank/DDBJ databases">
        <title>LHISI_Scaffold_Assembly.</title>
        <authorList>
            <person name="Stuart O.P."/>
            <person name="Cleave R."/>
            <person name="Magrath M.J.L."/>
            <person name="Mikheyev A.S."/>
        </authorList>
    </citation>
    <scope>NUCLEOTIDE SEQUENCE [LARGE SCALE GENOMIC DNA]</scope>
    <source>
        <strain evidence="1">Daus_M_001</strain>
        <tissue evidence="1">Leg muscle</tissue>
    </source>
</reference>
<gene>
    <name evidence="1" type="ORF">PR048_024510</name>
</gene>
<evidence type="ECO:0000313" key="1">
    <source>
        <dbReference type="EMBL" id="KAJ8873679.1"/>
    </source>
</evidence>